<evidence type="ECO:0000256" key="2">
    <source>
        <dbReference type="ARBA" id="ARBA00022475"/>
    </source>
</evidence>
<evidence type="ECO:0000256" key="1">
    <source>
        <dbReference type="ARBA" id="ARBA00004651"/>
    </source>
</evidence>
<comment type="subcellular location">
    <subcellularLocation>
        <location evidence="1">Cell membrane</location>
        <topology evidence="1">Multi-pass membrane protein</topology>
    </subcellularLocation>
</comment>
<keyword evidence="5 6" id="KW-0472">Membrane</keyword>
<feature type="transmembrane region" description="Helical" evidence="6">
    <location>
        <begin position="201"/>
        <end position="220"/>
    </location>
</feature>
<evidence type="ECO:0000256" key="3">
    <source>
        <dbReference type="ARBA" id="ARBA00022692"/>
    </source>
</evidence>
<keyword evidence="8" id="KW-1185">Reference proteome</keyword>
<dbReference type="EMBL" id="BMMP01000017">
    <property type="protein sequence ID" value="GGO55453.1"/>
    <property type="molecule type" value="Genomic_DNA"/>
</dbReference>
<sequence>MTTEAPDGASGGEVRNAARAFLPGAADCRRALRRTPVSIWNDDVTDWAAALTYYAVLAIFPALLVTVSATGLAGADATQQLITRVTTVLPAESGELMAGALKDMAGRRGAAWLLAVFGTAASLWSASSYLSVFRRALHAMHGVQDHRPVWRTVPRIVLTAFALLALLVSSVFVLVLSGELARTAGGLLGMDEVAADAWNTAKWPLLLCLAAVLVLVLFRTGPPGTRGVRNRVPGGALAVVLWLVASLGFALYATRVGTYHRMYGSLAGIVVFLIWLWMSNLALLTGAQFNAELLKLRAGRRN</sequence>
<comment type="caution">
    <text evidence="7">The sequence shown here is derived from an EMBL/GenBank/DDBJ whole genome shotgun (WGS) entry which is preliminary data.</text>
</comment>
<protein>
    <submittedName>
        <fullName evidence="7">Uncharacterized protein</fullName>
    </submittedName>
</protein>
<feature type="transmembrane region" description="Helical" evidence="6">
    <location>
        <begin position="110"/>
        <end position="132"/>
    </location>
</feature>
<dbReference type="PIRSF" id="PIRSF035875">
    <property type="entry name" value="RNase_BN"/>
    <property type="match status" value="1"/>
</dbReference>
<accession>A0ABQ2MSJ2</accession>
<proteinExistence type="predicted"/>
<dbReference type="PANTHER" id="PTHR30213:SF0">
    <property type="entry name" value="UPF0761 MEMBRANE PROTEIN YIHY"/>
    <property type="match status" value="1"/>
</dbReference>
<evidence type="ECO:0000313" key="7">
    <source>
        <dbReference type="EMBL" id="GGO55453.1"/>
    </source>
</evidence>
<feature type="transmembrane region" description="Helical" evidence="6">
    <location>
        <begin position="232"/>
        <end position="253"/>
    </location>
</feature>
<reference evidence="8" key="1">
    <citation type="journal article" date="2019" name="Int. J. Syst. Evol. Microbiol.">
        <title>The Global Catalogue of Microorganisms (GCM) 10K type strain sequencing project: providing services to taxonomists for standard genome sequencing and annotation.</title>
        <authorList>
            <consortium name="The Broad Institute Genomics Platform"/>
            <consortium name="The Broad Institute Genome Sequencing Center for Infectious Disease"/>
            <person name="Wu L."/>
            <person name="Ma J."/>
        </authorList>
    </citation>
    <scope>NUCLEOTIDE SEQUENCE [LARGE SCALE GENOMIC DNA]</scope>
    <source>
        <strain evidence="8">CGMCC 4.7178</strain>
    </source>
</reference>
<keyword evidence="2" id="KW-1003">Cell membrane</keyword>
<evidence type="ECO:0000256" key="5">
    <source>
        <dbReference type="ARBA" id="ARBA00023136"/>
    </source>
</evidence>
<dbReference type="Pfam" id="PF03631">
    <property type="entry name" value="Virul_fac_BrkB"/>
    <property type="match status" value="1"/>
</dbReference>
<organism evidence="7 8">
    <name type="scientific">Streptomyces daqingensis</name>
    <dbReference type="NCBI Taxonomy" id="1472640"/>
    <lineage>
        <taxon>Bacteria</taxon>
        <taxon>Bacillati</taxon>
        <taxon>Actinomycetota</taxon>
        <taxon>Actinomycetes</taxon>
        <taxon>Kitasatosporales</taxon>
        <taxon>Streptomycetaceae</taxon>
        <taxon>Streptomyces</taxon>
    </lineage>
</organism>
<dbReference type="NCBIfam" id="TIGR00765">
    <property type="entry name" value="yihY_not_rbn"/>
    <property type="match status" value="1"/>
</dbReference>
<feature type="transmembrane region" description="Helical" evidence="6">
    <location>
        <begin position="153"/>
        <end position="181"/>
    </location>
</feature>
<keyword evidence="4 6" id="KW-1133">Transmembrane helix</keyword>
<evidence type="ECO:0000313" key="8">
    <source>
        <dbReference type="Proteomes" id="UP000631535"/>
    </source>
</evidence>
<dbReference type="Proteomes" id="UP000631535">
    <property type="component" value="Unassembled WGS sequence"/>
</dbReference>
<dbReference type="PANTHER" id="PTHR30213">
    <property type="entry name" value="INNER MEMBRANE PROTEIN YHJD"/>
    <property type="match status" value="1"/>
</dbReference>
<evidence type="ECO:0000256" key="6">
    <source>
        <dbReference type="SAM" id="Phobius"/>
    </source>
</evidence>
<gene>
    <name evidence="7" type="ORF">GCM10012287_46760</name>
</gene>
<dbReference type="RefSeq" id="WP_308424174.1">
    <property type="nucleotide sequence ID" value="NZ_BMMP01000017.1"/>
</dbReference>
<feature type="transmembrane region" description="Helical" evidence="6">
    <location>
        <begin position="265"/>
        <end position="287"/>
    </location>
</feature>
<name>A0ABQ2MSJ2_9ACTN</name>
<feature type="transmembrane region" description="Helical" evidence="6">
    <location>
        <begin position="51"/>
        <end position="75"/>
    </location>
</feature>
<evidence type="ECO:0000256" key="4">
    <source>
        <dbReference type="ARBA" id="ARBA00022989"/>
    </source>
</evidence>
<keyword evidence="3 6" id="KW-0812">Transmembrane</keyword>
<dbReference type="InterPro" id="IPR017039">
    <property type="entry name" value="Virul_fac_BrkB"/>
</dbReference>